<proteinExistence type="predicted"/>
<keyword evidence="2" id="KW-1185">Reference proteome</keyword>
<dbReference type="AlphaFoldDB" id="A0A916U8S9"/>
<dbReference type="EMBL" id="BMIL01000005">
    <property type="protein sequence ID" value="GGC64724.1"/>
    <property type="molecule type" value="Genomic_DNA"/>
</dbReference>
<dbReference type="RefSeq" id="WP_188626540.1">
    <property type="nucleotide sequence ID" value="NZ_BMIL01000005.1"/>
</dbReference>
<reference evidence="1" key="1">
    <citation type="journal article" date="2014" name="Int. J. Syst. Evol. Microbiol.">
        <title>Complete genome sequence of Corynebacterium casei LMG S-19264T (=DSM 44701T), isolated from a smear-ripened cheese.</title>
        <authorList>
            <consortium name="US DOE Joint Genome Institute (JGI-PGF)"/>
            <person name="Walter F."/>
            <person name="Albersmeier A."/>
            <person name="Kalinowski J."/>
            <person name="Ruckert C."/>
        </authorList>
    </citation>
    <scope>NUCLEOTIDE SEQUENCE</scope>
    <source>
        <strain evidence="1">CGMCC 1.15343</strain>
    </source>
</reference>
<name>A0A916U8S9_9SPHI</name>
<accession>A0A916U8S9</accession>
<dbReference type="Proteomes" id="UP000651668">
    <property type="component" value="Unassembled WGS sequence"/>
</dbReference>
<evidence type="ECO:0000313" key="1">
    <source>
        <dbReference type="EMBL" id="GGC64724.1"/>
    </source>
</evidence>
<reference evidence="1" key="2">
    <citation type="submission" date="2020-09" db="EMBL/GenBank/DDBJ databases">
        <authorList>
            <person name="Sun Q."/>
            <person name="Zhou Y."/>
        </authorList>
    </citation>
    <scope>NUCLEOTIDE SEQUENCE</scope>
    <source>
        <strain evidence="1">CGMCC 1.15343</strain>
    </source>
</reference>
<sequence>MIRRIIALALLLAMLSPILAKLFVYAEFKSNQAYIAAALCENRDRPELNCEGKCYLMKKLKAAEDKEKKQENQAQKKASVDLFFVEETVAPVLVVTIPAQKKASAQKFSLPEFDREIAHPPSC</sequence>
<protein>
    <submittedName>
        <fullName evidence="1">Uncharacterized protein</fullName>
    </submittedName>
</protein>
<gene>
    <name evidence="1" type="ORF">GCM10011387_17920</name>
</gene>
<evidence type="ECO:0000313" key="2">
    <source>
        <dbReference type="Proteomes" id="UP000651668"/>
    </source>
</evidence>
<organism evidence="1 2">
    <name type="scientific">Pedobacter quisquiliarum</name>
    <dbReference type="NCBI Taxonomy" id="1834438"/>
    <lineage>
        <taxon>Bacteria</taxon>
        <taxon>Pseudomonadati</taxon>
        <taxon>Bacteroidota</taxon>
        <taxon>Sphingobacteriia</taxon>
        <taxon>Sphingobacteriales</taxon>
        <taxon>Sphingobacteriaceae</taxon>
        <taxon>Pedobacter</taxon>
    </lineage>
</organism>
<comment type="caution">
    <text evidence="1">The sequence shown here is derived from an EMBL/GenBank/DDBJ whole genome shotgun (WGS) entry which is preliminary data.</text>
</comment>